<sequence length="130" mass="13523">MMSSGHHPSPPTAHMDVIRSLFLPRTVNMEEVLKVVLTMVTQADLIMALAGSNGGSWSTTYGLKSVLARGMSDTADMGSGSMSMAAAAILGDLQGRSSSSPSSLPLDSSRAFDESSFIPPGNHLGGEKPE</sequence>
<proteinExistence type="predicted"/>
<feature type="region of interest" description="Disordered" evidence="1">
    <location>
        <begin position="94"/>
        <end position="130"/>
    </location>
</feature>
<protein>
    <submittedName>
        <fullName evidence="2">Uncharacterized protein</fullName>
    </submittedName>
</protein>
<dbReference type="EMBL" id="CAMAPE010000009">
    <property type="protein sequence ID" value="CAH9074132.1"/>
    <property type="molecule type" value="Genomic_DNA"/>
</dbReference>
<gene>
    <name evidence="2" type="ORF">CEURO_LOCUS5028</name>
</gene>
<evidence type="ECO:0000313" key="3">
    <source>
        <dbReference type="Proteomes" id="UP001152484"/>
    </source>
</evidence>
<evidence type="ECO:0000313" key="2">
    <source>
        <dbReference type="EMBL" id="CAH9074132.1"/>
    </source>
</evidence>
<dbReference type="OrthoDB" id="1908882at2759"/>
<reference evidence="2" key="1">
    <citation type="submission" date="2022-07" db="EMBL/GenBank/DDBJ databases">
        <authorList>
            <person name="Macas J."/>
            <person name="Novak P."/>
            <person name="Neumann P."/>
        </authorList>
    </citation>
    <scope>NUCLEOTIDE SEQUENCE</scope>
</reference>
<dbReference type="AlphaFoldDB" id="A0A9P1E2N1"/>
<organism evidence="2 3">
    <name type="scientific">Cuscuta europaea</name>
    <name type="common">European dodder</name>
    <dbReference type="NCBI Taxonomy" id="41803"/>
    <lineage>
        <taxon>Eukaryota</taxon>
        <taxon>Viridiplantae</taxon>
        <taxon>Streptophyta</taxon>
        <taxon>Embryophyta</taxon>
        <taxon>Tracheophyta</taxon>
        <taxon>Spermatophyta</taxon>
        <taxon>Magnoliopsida</taxon>
        <taxon>eudicotyledons</taxon>
        <taxon>Gunneridae</taxon>
        <taxon>Pentapetalae</taxon>
        <taxon>asterids</taxon>
        <taxon>lamiids</taxon>
        <taxon>Solanales</taxon>
        <taxon>Convolvulaceae</taxon>
        <taxon>Cuscuteae</taxon>
        <taxon>Cuscuta</taxon>
        <taxon>Cuscuta subgen. Cuscuta</taxon>
    </lineage>
</organism>
<accession>A0A9P1E2N1</accession>
<keyword evidence="3" id="KW-1185">Reference proteome</keyword>
<evidence type="ECO:0000256" key="1">
    <source>
        <dbReference type="SAM" id="MobiDB-lite"/>
    </source>
</evidence>
<feature type="compositionally biased region" description="Low complexity" evidence="1">
    <location>
        <begin position="97"/>
        <end position="109"/>
    </location>
</feature>
<comment type="caution">
    <text evidence="2">The sequence shown here is derived from an EMBL/GenBank/DDBJ whole genome shotgun (WGS) entry which is preliminary data.</text>
</comment>
<dbReference type="Proteomes" id="UP001152484">
    <property type="component" value="Unassembled WGS sequence"/>
</dbReference>
<name>A0A9P1E2N1_CUSEU</name>